<dbReference type="EMBL" id="PGGK01000001">
    <property type="protein sequence ID" value="TGC11488.1"/>
    <property type="molecule type" value="Genomic_DNA"/>
</dbReference>
<protein>
    <recommendedName>
        <fullName evidence="3">SCP-2 sterol transfer family protein</fullName>
    </recommendedName>
</protein>
<dbReference type="AlphaFoldDB" id="A0A4E0PYV9"/>
<evidence type="ECO:0000313" key="2">
    <source>
        <dbReference type="Proteomes" id="UP000297295"/>
    </source>
</evidence>
<evidence type="ECO:0000313" key="1">
    <source>
        <dbReference type="EMBL" id="TGC11488.1"/>
    </source>
</evidence>
<dbReference type="OrthoDB" id="142059at2157"/>
<comment type="caution">
    <text evidence="1">The sequence shown here is derived from an EMBL/GenBank/DDBJ whole genome shotgun (WGS) entry which is preliminary data.</text>
</comment>
<keyword evidence="2" id="KW-1185">Reference proteome</keyword>
<organism evidence="1 2">
    <name type="scientific">Methanolobus halotolerans</name>
    <dbReference type="NCBI Taxonomy" id="2052935"/>
    <lineage>
        <taxon>Archaea</taxon>
        <taxon>Methanobacteriati</taxon>
        <taxon>Methanobacteriota</taxon>
        <taxon>Stenosarchaea group</taxon>
        <taxon>Methanomicrobia</taxon>
        <taxon>Methanosarcinales</taxon>
        <taxon>Methanosarcinaceae</taxon>
        <taxon>Methanolobus</taxon>
    </lineage>
</organism>
<dbReference type="Proteomes" id="UP000297295">
    <property type="component" value="Unassembled WGS sequence"/>
</dbReference>
<evidence type="ECO:0008006" key="3">
    <source>
        <dbReference type="Google" id="ProtNLM"/>
    </source>
</evidence>
<dbReference type="RefSeq" id="WP_135388093.1">
    <property type="nucleotide sequence ID" value="NZ_PGGK01000001.1"/>
</dbReference>
<sequence>MKKIIVFLLLLLTIFMQPASAEMFNDLDMKVNEYNENASHVPSLLKNMLGDEVIHLLIEMNDGSELHIKAVTEKALITTFEEIDSEDYIGATVKVTLEENAVQELLDSGNPVEAFLNAMKNKDINIEPVGLAGTIKFKVANILLNLSDILGLT</sequence>
<accession>A0A4E0PYV9</accession>
<name>A0A4E0PYV9_9EURY</name>
<gene>
    <name evidence="1" type="ORF">CUN85_01040</name>
</gene>
<reference evidence="1 2" key="1">
    <citation type="submission" date="2017-11" db="EMBL/GenBank/DDBJ databases">
        <title>Isolation and Characterization of Methanogenic Archaea from Saline Meromictic Lake at Siberia.</title>
        <authorList>
            <person name="Shen Y."/>
            <person name="Huang H.-H."/>
            <person name="Lai M.-C."/>
            <person name="Chen S.-C."/>
        </authorList>
    </citation>
    <scope>NUCLEOTIDE SEQUENCE [LARGE SCALE GENOMIC DNA]</scope>
    <source>
        <strain evidence="1 2">SY-01</strain>
    </source>
</reference>
<proteinExistence type="predicted"/>